<keyword evidence="6" id="KW-0472">Membrane</keyword>
<dbReference type="HAMAP" id="MF_01984">
    <property type="entry name" value="ubiX_pad"/>
    <property type="match status" value="1"/>
</dbReference>
<accession>A0A520XCC0</accession>
<keyword evidence="1 5" id="KW-0637">Prenyltransferase</keyword>
<evidence type="ECO:0000256" key="3">
    <source>
        <dbReference type="ARBA" id="ARBA00022643"/>
    </source>
</evidence>
<comment type="similarity">
    <text evidence="5">Belongs to the UbiX/PAD1 family.</text>
</comment>
<feature type="binding site" evidence="5">
    <location>
        <position position="39"/>
    </location>
    <ligand>
        <name>FMN</name>
        <dbReference type="ChEBI" id="CHEBI:58210"/>
    </ligand>
</feature>
<organism evidence="8 9">
    <name type="scientific">Candidatus Acidulodesulfobacterium acidiphilum</name>
    <dbReference type="NCBI Taxonomy" id="2597224"/>
    <lineage>
        <taxon>Bacteria</taxon>
        <taxon>Deltaproteobacteria</taxon>
        <taxon>Candidatus Acidulodesulfobacterales</taxon>
        <taxon>Candidatus Acidulodesulfobacterium</taxon>
    </lineage>
</organism>
<keyword evidence="3 5" id="KW-0288">FMN</keyword>
<dbReference type="InterPro" id="IPR004507">
    <property type="entry name" value="UbiX-like"/>
</dbReference>
<feature type="transmembrane region" description="Helical" evidence="6">
    <location>
        <begin position="6"/>
        <end position="28"/>
    </location>
</feature>
<dbReference type="GO" id="GO:0016831">
    <property type="term" value="F:carboxy-lyase activity"/>
    <property type="evidence" value="ECO:0007669"/>
    <property type="project" value="TreeGrafter"/>
</dbReference>
<dbReference type="EMBL" id="SHMQ01000014">
    <property type="protein sequence ID" value="RZV38857.1"/>
    <property type="molecule type" value="Genomic_DNA"/>
</dbReference>
<dbReference type="EC" id="2.5.1.129" evidence="5"/>
<evidence type="ECO:0000256" key="5">
    <source>
        <dbReference type="HAMAP-Rule" id="MF_01984"/>
    </source>
</evidence>
<keyword evidence="4 5" id="KW-0808">Transferase</keyword>
<sequence>MTKTNSYILAITGASGAIYGLSLLKALIEHSYFVHLIVSEPGFTVMKDELDMFKEGYNYKDKAKISNNVNPEISNLDAKQEILNVIKLNLTSNSNIASDAVFNSYAEMFELLDEKFLESKIASGSAKEVKGMAVVPCSMGSLARIACGISGNLIERAADVVLKEKKRLVVCPRETPLNDIHLKNMLSLYSSGAVILPLIPGFYNKPKTISDIVDFITGRILDSLSIENDIYERWEGYNGKYNEK</sequence>
<feature type="domain" description="Flavoprotein" evidence="7">
    <location>
        <begin position="7"/>
        <end position="224"/>
    </location>
</feature>
<dbReference type="InterPro" id="IPR003382">
    <property type="entry name" value="Flavoprotein"/>
</dbReference>
<dbReference type="Proteomes" id="UP000322454">
    <property type="component" value="Unassembled WGS sequence"/>
</dbReference>
<dbReference type="InterPro" id="IPR036551">
    <property type="entry name" value="Flavin_trans-like"/>
</dbReference>
<comment type="caution">
    <text evidence="5">Lacks conserved residue(s) required for the propagation of feature annotation.</text>
</comment>
<keyword evidence="2 5" id="KW-0285">Flavoprotein</keyword>
<feature type="binding site" evidence="5">
    <location>
        <position position="173"/>
    </location>
    <ligand>
        <name>FMN</name>
        <dbReference type="ChEBI" id="CHEBI:58210"/>
    </ligand>
</feature>
<evidence type="ECO:0000259" key="7">
    <source>
        <dbReference type="Pfam" id="PF02441"/>
    </source>
</evidence>
<dbReference type="SUPFAM" id="SSF52507">
    <property type="entry name" value="Homo-oligomeric flavin-containing Cys decarboxylases, HFCD"/>
    <property type="match status" value="1"/>
</dbReference>
<comment type="caution">
    <text evidence="8">The sequence shown here is derived from an EMBL/GenBank/DDBJ whole genome shotgun (WGS) entry which is preliminary data.</text>
</comment>
<dbReference type="AlphaFoldDB" id="A0A520XCC0"/>
<comment type="function">
    <text evidence="5">Flavin prenyltransferase that catalyzes the synthesis of the prenylated FMN cofactor (prenyl-FMN) for 4-hydroxy-3-polyprenylbenzoic acid decarboxylase UbiD. The prenyltransferase is metal-independent and links a dimethylallyl moiety from dimethylallyl monophosphate (DMAP) to the flavin N5 and C6 atoms of FMN.</text>
</comment>
<evidence type="ECO:0000313" key="9">
    <source>
        <dbReference type="Proteomes" id="UP000322454"/>
    </source>
</evidence>
<proteinExistence type="inferred from homology"/>
<dbReference type="PANTHER" id="PTHR43374:SF1">
    <property type="entry name" value="FLAVIN PRENYLTRANSFERASE PAD1, MITOCHONDRIAL"/>
    <property type="match status" value="1"/>
</dbReference>
<evidence type="ECO:0000256" key="4">
    <source>
        <dbReference type="ARBA" id="ARBA00022679"/>
    </source>
</evidence>
<dbReference type="Gene3D" id="3.40.50.1950">
    <property type="entry name" value="Flavin prenyltransferase-like"/>
    <property type="match status" value="1"/>
</dbReference>
<feature type="binding site" evidence="5">
    <location>
        <begin position="138"/>
        <end position="141"/>
    </location>
    <ligand>
        <name>FMN</name>
        <dbReference type="ChEBI" id="CHEBI:58210"/>
    </ligand>
</feature>
<feature type="binding site" evidence="5">
    <location>
        <position position="219"/>
    </location>
    <ligand>
        <name>dimethylallyl phosphate</name>
        <dbReference type="ChEBI" id="CHEBI:88052"/>
    </ligand>
</feature>
<dbReference type="GO" id="GO:0106141">
    <property type="term" value="F:flavin prenyltransferase activity"/>
    <property type="evidence" value="ECO:0007669"/>
    <property type="project" value="UniProtKB-EC"/>
</dbReference>
<evidence type="ECO:0000256" key="6">
    <source>
        <dbReference type="SAM" id="Phobius"/>
    </source>
</evidence>
<dbReference type="NCBIfam" id="TIGR00421">
    <property type="entry name" value="ubiX_pad"/>
    <property type="match status" value="1"/>
</dbReference>
<evidence type="ECO:0000313" key="8">
    <source>
        <dbReference type="EMBL" id="RZV38857.1"/>
    </source>
</evidence>
<protein>
    <recommendedName>
        <fullName evidence="5">Flavin prenyltransferase UbiX</fullName>
        <ecNumber evidence="5">2.5.1.129</ecNumber>
    </recommendedName>
</protein>
<reference evidence="8 9" key="1">
    <citation type="submission" date="2019-01" db="EMBL/GenBank/DDBJ databases">
        <title>Insights into ecological role of a new deltaproteobacterial order Candidatus Sinidesulfobacterales (Sva0485) by metagenomics and metatranscriptomics.</title>
        <authorList>
            <person name="Tan S."/>
            <person name="Liu J."/>
            <person name="Fang Y."/>
            <person name="Hedlund B."/>
            <person name="Lian Z.-H."/>
            <person name="Huang L.-Y."/>
            <person name="Li J.-T."/>
            <person name="Huang L.-N."/>
            <person name="Li W.-J."/>
            <person name="Jiang H.-C."/>
            <person name="Dong H.-L."/>
            <person name="Shu W.-S."/>
        </authorList>
    </citation>
    <scope>NUCLEOTIDE SEQUENCE [LARGE SCALE GENOMIC DNA]</scope>
    <source>
        <strain evidence="8">AP4</strain>
    </source>
</reference>
<feature type="binding site" evidence="5">
    <location>
        <position position="203"/>
    </location>
    <ligand>
        <name>dimethylallyl phosphate</name>
        <dbReference type="ChEBI" id="CHEBI:88052"/>
    </ligand>
</feature>
<evidence type="ECO:0000256" key="1">
    <source>
        <dbReference type="ARBA" id="ARBA00022602"/>
    </source>
</evidence>
<feature type="binding site" evidence="5">
    <location>
        <begin position="13"/>
        <end position="15"/>
    </location>
    <ligand>
        <name>FMN</name>
        <dbReference type="ChEBI" id="CHEBI:58210"/>
    </ligand>
</feature>
<gene>
    <name evidence="5" type="primary">ubiX</name>
    <name evidence="8" type="ORF">EVJ48_06185</name>
</gene>
<evidence type="ECO:0000256" key="2">
    <source>
        <dbReference type="ARBA" id="ARBA00022630"/>
    </source>
</evidence>
<keyword evidence="6" id="KW-0812">Transmembrane</keyword>
<dbReference type="PANTHER" id="PTHR43374">
    <property type="entry name" value="FLAVIN PRENYLTRANSFERASE"/>
    <property type="match status" value="1"/>
</dbReference>
<name>A0A520XCC0_9DELT</name>
<keyword evidence="6" id="KW-1133">Transmembrane helix</keyword>
<comment type="catalytic activity">
    <reaction evidence="5">
        <text>dimethylallyl phosphate + FMNH2 = prenylated FMNH2 + phosphate</text>
        <dbReference type="Rhea" id="RHEA:37743"/>
        <dbReference type="ChEBI" id="CHEBI:43474"/>
        <dbReference type="ChEBI" id="CHEBI:57618"/>
        <dbReference type="ChEBI" id="CHEBI:87467"/>
        <dbReference type="ChEBI" id="CHEBI:88052"/>
        <dbReference type="EC" id="2.5.1.129"/>
    </reaction>
</comment>
<dbReference type="Pfam" id="PF02441">
    <property type="entry name" value="Flavoprotein"/>
    <property type="match status" value="1"/>
</dbReference>